<sequence length="134" mass="14436">SNPFYEPRNIEPRAPPRCGQKRRAPPPPSSSSGLGPSTPAPKTSAGPDRERNQPVGPSPVAVVMGRELASSSPKPSPIPSPVLGGKPNASQSLLVWCREVTKNYRGVKITNFTTSWRNGLAFCALLHHFRPDTM</sequence>
<organism evidence="1 2">
    <name type="scientific">Chaenocephalus aceratus</name>
    <name type="common">Blackfin icefish</name>
    <name type="synonym">Chaenichthys aceratus</name>
    <dbReference type="NCBI Taxonomy" id="36190"/>
    <lineage>
        <taxon>Eukaryota</taxon>
        <taxon>Metazoa</taxon>
        <taxon>Chordata</taxon>
        <taxon>Craniata</taxon>
        <taxon>Vertebrata</taxon>
        <taxon>Euteleostomi</taxon>
        <taxon>Actinopterygii</taxon>
        <taxon>Neopterygii</taxon>
        <taxon>Teleostei</taxon>
        <taxon>Neoteleostei</taxon>
        <taxon>Acanthomorphata</taxon>
        <taxon>Eupercaria</taxon>
        <taxon>Perciformes</taxon>
        <taxon>Notothenioidei</taxon>
        <taxon>Channichthyidae</taxon>
        <taxon>Chaenocephalus</taxon>
    </lineage>
</organism>
<gene>
    <name evidence="1" type="ORF">KUCAC02_024659</name>
</gene>
<protein>
    <submittedName>
        <fullName evidence="1">Uncharacterized protein</fullName>
    </submittedName>
</protein>
<comment type="caution">
    <text evidence="1">The sequence shown here is derived from an EMBL/GenBank/DDBJ whole genome shotgun (WGS) entry which is preliminary data.</text>
</comment>
<accession>A0ACB9WJM7</accession>
<keyword evidence="2" id="KW-1185">Reference proteome</keyword>
<reference evidence="1" key="1">
    <citation type="submission" date="2022-05" db="EMBL/GenBank/DDBJ databases">
        <title>Chromosome-level genome of Chaenocephalus aceratus.</title>
        <authorList>
            <person name="Park H."/>
        </authorList>
    </citation>
    <scope>NUCLEOTIDE SEQUENCE</scope>
    <source>
        <strain evidence="1">KU_202001</strain>
    </source>
</reference>
<proteinExistence type="predicted"/>
<dbReference type="EMBL" id="CM043806">
    <property type="protein sequence ID" value="KAI4813327.1"/>
    <property type="molecule type" value="Genomic_DNA"/>
</dbReference>
<name>A0ACB9WJM7_CHAAC</name>
<evidence type="ECO:0000313" key="2">
    <source>
        <dbReference type="Proteomes" id="UP001057452"/>
    </source>
</evidence>
<dbReference type="Proteomes" id="UP001057452">
    <property type="component" value="Chromosome 22"/>
</dbReference>
<feature type="non-terminal residue" evidence="1">
    <location>
        <position position="1"/>
    </location>
</feature>
<evidence type="ECO:0000313" key="1">
    <source>
        <dbReference type="EMBL" id="KAI4813327.1"/>
    </source>
</evidence>